<evidence type="ECO:0000259" key="2">
    <source>
        <dbReference type="Pfam" id="PF22939"/>
    </source>
</evidence>
<dbReference type="SUPFAM" id="SSF52540">
    <property type="entry name" value="P-loop containing nucleoside triphosphate hydrolases"/>
    <property type="match status" value="1"/>
</dbReference>
<reference evidence="4" key="1">
    <citation type="journal article" date="2021" name="Nat. Commun.">
        <title>Genetic determinants of endophytism in the Arabidopsis root mycobiome.</title>
        <authorList>
            <person name="Mesny F."/>
            <person name="Miyauchi S."/>
            <person name="Thiergart T."/>
            <person name="Pickel B."/>
            <person name="Atanasova L."/>
            <person name="Karlsson M."/>
            <person name="Huettel B."/>
            <person name="Barry K.W."/>
            <person name="Haridas S."/>
            <person name="Chen C."/>
            <person name="Bauer D."/>
            <person name="Andreopoulos W."/>
            <person name="Pangilinan J."/>
            <person name="LaButti K."/>
            <person name="Riley R."/>
            <person name="Lipzen A."/>
            <person name="Clum A."/>
            <person name="Drula E."/>
            <person name="Henrissat B."/>
            <person name="Kohler A."/>
            <person name="Grigoriev I.V."/>
            <person name="Martin F.M."/>
            <person name="Hacquard S."/>
        </authorList>
    </citation>
    <scope>NUCLEOTIDE SEQUENCE</scope>
    <source>
        <strain evidence="4">MPI-CAGE-AT-0147</strain>
    </source>
</reference>
<feature type="non-terminal residue" evidence="4">
    <location>
        <position position="1"/>
    </location>
</feature>
<evidence type="ECO:0000313" key="4">
    <source>
        <dbReference type="EMBL" id="KAH7128917.1"/>
    </source>
</evidence>
<dbReference type="OrthoDB" id="539213at2759"/>
<proteinExistence type="predicted"/>
<dbReference type="PANTHER" id="PTHR10039:SF14">
    <property type="entry name" value="NACHT DOMAIN-CONTAINING PROTEIN"/>
    <property type="match status" value="1"/>
</dbReference>
<feature type="domain" description="Nephrocystin 3-like N-terminal" evidence="3">
    <location>
        <begin position="54"/>
        <end position="216"/>
    </location>
</feature>
<dbReference type="Pfam" id="PF22939">
    <property type="entry name" value="WHD_GPIID"/>
    <property type="match status" value="1"/>
</dbReference>
<accession>A0A9P9E1A9</accession>
<gene>
    <name evidence="4" type="ORF">EDB81DRAFT_589961</name>
</gene>
<dbReference type="InterPro" id="IPR027417">
    <property type="entry name" value="P-loop_NTPase"/>
</dbReference>
<comment type="caution">
    <text evidence="4">The sequence shown here is derived from an EMBL/GenBank/DDBJ whole genome shotgun (WGS) entry which is preliminary data.</text>
</comment>
<dbReference type="AlphaFoldDB" id="A0A9P9E1A9"/>
<dbReference type="Proteomes" id="UP000738349">
    <property type="component" value="Unassembled WGS sequence"/>
</dbReference>
<evidence type="ECO:0000256" key="1">
    <source>
        <dbReference type="ARBA" id="ARBA00022737"/>
    </source>
</evidence>
<sequence>MEPIGLAVGIAGLAGLFSSCLEAVDMIHTYLSFGADSQVLDTRFRAAKVRLEKWGRCRPVFQQWLDNDFTAGPKLLWINGPAGFGKTILCAHIVKHVSSTLDTPVAHFFFSSGLESRDDAFIALRSWTAQVVSQNEAAFAHVRQKWDADPVPIVSRANVITIFKDLLHLVPGCTLIVDGLDECTYLDNHSTSVTRFIDTVIGAVVGTDARVLVVSRAEPEIRHALTTQADGAFTEYEIWHDDVQPDTATYARNIVDRKLPNKSDDIRSTLAVIMNDRCEGQFIWLKMQEKSLRKGMNKQQLEKSIKETPTGLNQLYDQTWQRITQYPEWERQRTHALLRWAAFAVRPLTVGEVTEAVLIDGFQDAIVENLPDAIDDDYIDSEIVNLCGSLLEVRGQQLETSASLQTVHLTHFSVKQYLLYNLPTPGLMEENESLWDGYHNALLAKSCLHYISFQRIW</sequence>
<dbReference type="PANTHER" id="PTHR10039">
    <property type="entry name" value="AMELOGENIN"/>
    <property type="match status" value="1"/>
</dbReference>
<dbReference type="InterPro" id="IPR054471">
    <property type="entry name" value="GPIID_WHD"/>
</dbReference>
<keyword evidence="1" id="KW-0677">Repeat</keyword>
<dbReference type="EMBL" id="JAGMUV010000018">
    <property type="protein sequence ID" value="KAH7128917.1"/>
    <property type="molecule type" value="Genomic_DNA"/>
</dbReference>
<organism evidence="4 5">
    <name type="scientific">Dactylonectria macrodidyma</name>
    <dbReference type="NCBI Taxonomy" id="307937"/>
    <lineage>
        <taxon>Eukaryota</taxon>
        <taxon>Fungi</taxon>
        <taxon>Dikarya</taxon>
        <taxon>Ascomycota</taxon>
        <taxon>Pezizomycotina</taxon>
        <taxon>Sordariomycetes</taxon>
        <taxon>Hypocreomycetidae</taxon>
        <taxon>Hypocreales</taxon>
        <taxon>Nectriaceae</taxon>
        <taxon>Dactylonectria</taxon>
    </lineage>
</organism>
<evidence type="ECO:0000259" key="3">
    <source>
        <dbReference type="Pfam" id="PF24883"/>
    </source>
</evidence>
<dbReference type="Gene3D" id="1.20.120.1020">
    <property type="entry name" value="Prion-inhibition and propagation, HeLo domain"/>
    <property type="match status" value="1"/>
</dbReference>
<feature type="domain" description="GPI inositol-deacylase winged helix" evidence="2">
    <location>
        <begin position="331"/>
        <end position="420"/>
    </location>
</feature>
<dbReference type="Gene3D" id="3.40.50.300">
    <property type="entry name" value="P-loop containing nucleotide triphosphate hydrolases"/>
    <property type="match status" value="1"/>
</dbReference>
<dbReference type="InterPro" id="IPR056884">
    <property type="entry name" value="NPHP3-like_N"/>
</dbReference>
<keyword evidence="5" id="KW-1185">Reference proteome</keyword>
<dbReference type="Pfam" id="PF24883">
    <property type="entry name" value="NPHP3_N"/>
    <property type="match status" value="1"/>
</dbReference>
<dbReference type="InterPro" id="IPR038305">
    <property type="entry name" value="HeLo_sf"/>
</dbReference>
<name>A0A9P9E1A9_9HYPO</name>
<protein>
    <submittedName>
        <fullName evidence="4">Ankyrin-1</fullName>
    </submittedName>
</protein>
<evidence type="ECO:0000313" key="5">
    <source>
        <dbReference type="Proteomes" id="UP000738349"/>
    </source>
</evidence>